<sequence>MKKILIPLLAIFVTIACDTSKTVKERAFMGNEWTIGDEILFRNDSSVSYKKFDDKKKKMVGDTTFPIIITDSTITYKLIKGKGHYNENRQYVLTGDTLIETTVGYDFTFINEEPKLILYAENYPKVCSSKKSDIKIKPTNHYKQVKFTIAKYSIGDRIDRDLLKTRGIYNYDTYTIEDCELKTNHDIKIKIIGYNQIYAIERHNIPQYRVEEIKEVVTSKMKQKAAYVPMRQLSEKSDYAYEFYRWSKNGVRIKLERSRYIGDYAYMNLLDSDTWTLYYDDDVQKALLIEQHKKSKPHSTIIN</sequence>
<name>A0A0S2HVW5_9BACT</name>
<evidence type="ECO:0008006" key="3">
    <source>
        <dbReference type="Google" id="ProtNLM"/>
    </source>
</evidence>
<dbReference type="STRING" id="1307839.L21SP5_00478"/>
<evidence type="ECO:0000313" key="1">
    <source>
        <dbReference type="EMBL" id="ALO14154.1"/>
    </source>
</evidence>
<keyword evidence="2" id="KW-1185">Reference proteome</keyword>
<dbReference type="EMBL" id="CP013118">
    <property type="protein sequence ID" value="ALO14154.1"/>
    <property type="molecule type" value="Genomic_DNA"/>
</dbReference>
<gene>
    <name evidence="1" type="ORF">L21SP5_00478</name>
</gene>
<dbReference type="OrthoDB" id="1121756at2"/>
<organism evidence="1 2">
    <name type="scientific">Salinivirga cyanobacteriivorans</name>
    <dbReference type="NCBI Taxonomy" id="1307839"/>
    <lineage>
        <taxon>Bacteria</taxon>
        <taxon>Pseudomonadati</taxon>
        <taxon>Bacteroidota</taxon>
        <taxon>Bacteroidia</taxon>
        <taxon>Bacteroidales</taxon>
        <taxon>Salinivirgaceae</taxon>
        <taxon>Salinivirga</taxon>
    </lineage>
</organism>
<dbReference type="AlphaFoldDB" id="A0A0S2HVW5"/>
<accession>A0A0S2HVW5</accession>
<evidence type="ECO:0000313" key="2">
    <source>
        <dbReference type="Proteomes" id="UP000064893"/>
    </source>
</evidence>
<protein>
    <recommendedName>
        <fullName evidence="3">Lipoprotein</fullName>
    </recommendedName>
</protein>
<proteinExistence type="predicted"/>
<dbReference type="KEGG" id="blq:L21SP5_00478"/>
<dbReference type="Proteomes" id="UP000064893">
    <property type="component" value="Chromosome"/>
</dbReference>
<dbReference type="RefSeq" id="WP_057951729.1">
    <property type="nucleotide sequence ID" value="NZ_CP013118.1"/>
</dbReference>
<reference evidence="1 2" key="1">
    <citation type="submission" date="2015-11" db="EMBL/GenBank/DDBJ databases">
        <title>Description and complete genome sequence of a novel strain predominating in hypersaline microbial mats and representing a new family of the Bacteriodetes phylum.</title>
        <authorList>
            <person name="Spring S."/>
            <person name="Bunk B."/>
            <person name="Sproer C."/>
            <person name="Klenk H.-P."/>
        </authorList>
    </citation>
    <scope>NUCLEOTIDE SEQUENCE [LARGE SCALE GENOMIC DNA]</scope>
    <source>
        <strain evidence="1 2">L21-Spi-D4</strain>
    </source>
</reference>
<dbReference type="PROSITE" id="PS51257">
    <property type="entry name" value="PROKAR_LIPOPROTEIN"/>
    <property type="match status" value="1"/>
</dbReference>